<organism evidence="3 4">
    <name type="scientific">Nitrospirillum iridis</name>
    <dbReference type="NCBI Taxonomy" id="765888"/>
    <lineage>
        <taxon>Bacteria</taxon>
        <taxon>Pseudomonadati</taxon>
        <taxon>Pseudomonadota</taxon>
        <taxon>Alphaproteobacteria</taxon>
        <taxon>Rhodospirillales</taxon>
        <taxon>Azospirillaceae</taxon>
        <taxon>Nitrospirillum</taxon>
    </lineage>
</organism>
<keyword evidence="4" id="KW-1185">Reference proteome</keyword>
<dbReference type="GO" id="GO:0016989">
    <property type="term" value="F:sigma factor antagonist activity"/>
    <property type="evidence" value="ECO:0007669"/>
    <property type="project" value="TreeGrafter"/>
</dbReference>
<dbReference type="RefSeq" id="WP_184798625.1">
    <property type="nucleotide sequence ID" value="NZ_JACIIZ010000003.1"/>
</dbReference>
<sequence>MTSTDNDQAILEAAAAWLRRIHQGGLDPDGQRDLRAWLVADTRHVAAMDLVTRAWTTSGAIDDKGTLRPDLTRARGLRLADDRTRPHRTTRWRAPPWRPITWMPPAAGLATTLAVVLVWLWNGAVSEADYVTAAHDHTQVTLSDGTVMRLGGLTHLHVRIDPLGRRVDLAQGEAEFQVTHEVLRPFHVLAGALEVRDLGTRFTVSAHGPQVRAVLLEGAAEIRDRDTGQVLVSLVPGQQADQDGRGPVRLSKANVAQVAARQDGRMLFDDVPLAQVVPEVAARTGIVLRLDDPALGAIRVSGSYRVDDIAGFLAALARLHPITWRQDANGDYRIARRR</sequence>
<dbReference type="InterPro" id="IPR012373">
    <property type="entry name" value="Ferrdict_sens_TM"/>
</dbReference>
<dbReference type="AlphaFoldDB" id="A0A7X0AY50"/>
<dbReference type="PANTHER" id="PTHR30273:SF2">
    <property type="entry name" value="PROTEIN FECR"/>
    <property type="match status" value="1"/>
</dbReference>
<protein>
    <submittedName>
        <fullName evidence="3">Transmembrane sensor</fullName>
    </submittedName>
</protein>
<name>A0A7X0AY50_9PROT</name>
<evidence type="ECO:0000259" key="1">
    <source>
        <dbReference type="Pfam" id="PF04773"/>
    </source>
</evidence>
<feature type="domain" description="FecR protein" evidence="1">
    <location>
        <begin position="129"/>
        <end position="220"/>
    </location>
</feature>
<evidence type="ECO:0000313" key="3">
    <source>
        <dbReference type="EMBL" id="MBB6250749.1"/>
    </source>
</evidence>
<dbReference type="Pfam" id="PF04773">
    <property type="entry name" value="FecR"/>
    <property type="match status" value="1"/>
</dbReference>
<accession>A0A7X0AY50</accession>
<dbReference type="Gene3D" id="2.60.120.1440">
    <property type="match status" value="1"/>
</dbReference>
<dbReference type="Proteomes" id="UP000539175">
    <property type="component" value="Unassembled WGS sequence"/>
</dbReference>
<evidence type="ECO:0000313" key="4">
    <source>
        <dbReference type="Proteomes" id="UP000539175"/>
    </source>
</evidence>
<dbReference type="InterPro" id="IPR032623">
    <property type="entry name" value="FecR_N"/>
</dbReference>
<dbReference type="InterPro" id="IPR006860">
    <property type="entry name" value="FecR"/>
</dbReference>
<keyword evidence="3" id="KW-0812">Transmembrane</keyword>
<proteinExistence type="predicted"/>
<feature type="domain" description="FecR N-terminal" evidence="2">
    <location>
        <begin position="12"/>
        <end position="51"/>
    </location>
</feature>
<reference evidence="3 4" key="1">
    <citation type="submission" date="2020-08" db="EMBL/GenBank/DDBJ databases">
        <title>Genomic Encyclopedia of Type Strains, Phase IV (KMG-IV): sequencing the most valuable type-strain genomes for metagenomic binning, comparative biology and taxonomic classification.</title>
        <authorList>
            <person name="Goeker M."/>
        </authorList>
    </citation>
    <scope>NUCLEOTIDE SEQUENCE [LARGE SCALE GENOMIC DNA]</scope>
    <source>
        <strain evidence="3 4">DSM 22198</strain>
    </source>
</reference>
<comment type="caution">
    <text evidence="3">The sequence shown here is derived from an EMBL/GenBank/DDBJ whole genome shotgun (WGS) entry which is preliminary data.</text>
</comment>
<dbReference type="PIRSF" id="PIRSF018266">
    <property type="entry name" value="FecR"/>
    <property type="match status" value="1"/>
</dbReference>
<dbReference type="Pfam" id="PF16220">
    <property type="entry name" value="DUF4880"/>
    <property type="match status" value="1"/>
</dbReference>
<dbReference type="PANTHER" id="PTHR30273">
    <property type="entry name" value="PERIPLASMIC SIGNAL SENSOR AND SIGMA FACTOR ACTIVATOR FECR-RELATED"/>
    <property type="match status" value="1"/>
</dbReference>
<gene>
    <name evidence="3" type="ORF">FHS74_001294</name>
</gene>
<dbReference type="EMBL" id="JACIIZ010000003">
    <property type="protein sequence ID" value="MBB6250749.1"/>
    <property type="molecule type" value="Genomic_DNA"/>
</dbReference>
<keyword evidence="3" id="KW-0472">Membrane</keyword>
<evidence type="ECO:0000259" key="2">
    <source>
        <dbReference type="Pfam" id="PF16220"/>
    </source>
</evidence>